<feature type="compositionally biased region" description="Polar residues" evidence="5">
    <location>
        <begin position="139"/>
        <end position="158"/>
    </location>
</feature>
<feature type="compositionally biased region" description="Low complexity" evidence="5">
    <location>
        <begin position="1"/>
        <end position="23"/>
    </location>
</feature>
<dbReference type="PANTHER" id="PTHR23076:SF97">
    <property type="entry name" value="ATP-DEPENDENT ZINC METALLOPROTEASE YME1L1"/>
    <property type="match status" value="1"/>
</dbReference>
<keyword evidence="8" id="KW-1185">Reference proteome</keyword>
<dbReference type="InterPro" id="IPR027417">
    <property type="entry name" value="P-loop_NTPase"/>
</dbReference>
<feature type="domain" description="AAA+ ATPase" evidence="6">
    <location>
        <begin position="430"/>
        <end position="652"/>
    </location>
</feature>
<evidence type="ECO:0000256" key="5">
    <source>
        <dbReference type="SAM" id="MobiDB-lite"/>
    </source>
</evidence>
<evidence type="ECO:0000256" key="2">
    <source>
        <dbReference type="ARBA" id="ARBA00022723"/>
    </source>
</evidence>
<name>A0ABD3PT06_9STRA</name>
<dbReference type="PROSITE" id="PS00674">
    <property type="entry name" value="AAA"/>
    <property type="match status" value="1"/>
</dbReference>
<evidence type="ECO:0000259" key="6">
    <source>
        <dbReference type="SMART" id="SM00382"/>
    </source>
</evidence>
<evidence type="ECO:0000313" key="7">
    <source>
        <dbReference type="EMBL" id="KAL3789330.1"/>
    </source>
</evidence>
<keyword evidence="3" id="KW-0862">Zinc</keyword>
<proteinExistence type="predicted"/>
<sequence>MSSSSSSEFTSSCHDSSNPSSPDTNGKSSILSDHISKESAILLYQAFVGDKSECGSDGASHKQSTEGDISLLQNHTYSGGQEHQLDPNCAVSTELACSFQKQNISCESNANTCEGNPNTSHTDSLNNQSHDQDKENDEGSTNSTESNTIQSSQDHTMATSFLSRHRGKVGSLMITLTSLWLYSKYKQRSRRNHRHRQGDNYDLIQRKLLAVYKLFFQVLSHLRTSRLIKNIVRPRLMNGFSNSRNNAALTYENATTAPLSHLLAVAKTGSISRVMLRGSVITYLHTMQSATLSSDLTSSKHKKQAQRWSKTTLPSSNPNFLQEILSTLLNNGCDDITTLPESLWQRFLNGPALVVFPFAYLAALYWIMRHLQKQQLDDGENGNSFNGSTSSHHPATFDDVAGIDSALQELAEVVSYVRNPNTFHSVGASPPRGILLHGPPGSGKTLLARAIAGEAGRRAVDAAWPHGQGATIDCFTVCSGSDFVETYVGRGAARVRSLFRGVREEAWKNYEKRQRNYRRRDSSGSSMKGAWDSMHSMLAGSTRASADQEWNSQQRPMAIIFIDEIDALAKRRDSGGFSSSLGGCDEREQTLNQLLTEMDGFATGSATQHTFVEGPSGVIVIVIAATNRIDVLDPAILRAGRFDRHVQVPLPDDKGREAILRIHARRVRYDASSVNFCELADRTEHFSGADLKNVINEAALLAVRTGNSCVKQQHLLNAVQKVGSTSSRFRGENRHQQSQVHQWFVR</sequence>
<keyword evidence="4" id="KW-0482">Metalloprotease</keyword>
<dbReference type="InterPro" id="IPR003593">
    <property type="entry name" value="AAA+_ATPase"/>
</dbReference>
<reference evidence="7 8" key="1">
    <citation type="submission" date="2024-10" db="EMBL/GenBank/DDBJ databases">
        <title>Updated reference genomes for cyclostephanoid diatoms.</title>
        <authorList>
            <person name="Roberts W.R."/>
            <person name="Alverson A.J."/>
        </authorList>
    </citation>
    <scope>NUCLEOTIDE SEQUENCE [LARGE SCALE GENOMIC DNA]</scope>
    <source>
        <strain evidence="7 8">AJA010-31</strain>
    </source>
</reference>
<dbReference type="SMART" id="SM00382">
    <property type="entry name" value="AAA"/>
    <property type="match status" value="1"/>
</dbReference>
<feature type="compositionally biased region" description="Polar residues" evidence="5">
    <location>
        <begin position="113"/>
        <end position="129"/>
    </location>
</feature>
<evidence type="ECO:0000256" key="1">
    <source>
        <dbReference type="ARBA" id="ARBA00001947"/>
    </source>
</evidence>
<keyword evidence="4" id="KW-0645">Protease</keyword>
<comment type="caution">
    <text evidence="7">The sequence shown here is derived from an EMBL/GenBank/DDBJ whole genome shotgun (WGS) entry which is preliminary data.</text>
</comment>
<keyword evidence="4" id="KW-0378">Hydrolase</keyword>
<dbReference type="GO" id="GO:0008237">
    <property type="term" value="F:metallopeptidase activity"/>
    <property type="evidence" value="ECO:0007669"/>
    <property type="project" value="UniProtKB-KW"/>
</dbReference>
<evidence type="ECO:0000313" key="8">
    <source>
        <dbReference type="Proteomes" id="UP001530400"/>
    </source>
</evidence>
<dbReference type="Pfam" id="PF00004">
    <property type="entry name" value="AAA"/>
    <property type="match status" value="2"/>
</dbReference>
<accession>A0ABD3PT06</accession>
<dbReference type="SUPFAM" id="SSF52540">
    <property type="entry name" value="P-loop containing nucleoside triphosphate hydrolases"/>
    <property type="match status" value="1"/>
</dbReference>
<dbReference type="PANTHER" id="PTHR23076">
    <property type="entry name" value="METALLOPROTEASE M41 FTSH"/>
    <property type="match status" value="1"/>
</dbReference>
<keyword evidence="2" id="KW-0479">Metal-binding</keyword>
<dbReference type="Proteomes" id="UP001530400">
    <property type="component" value="Unassembled WGS sequence"/>
</dbReference>
<dbReference type="AlphaFoldDB" id="A0ABD3PT06"/>
<dbReference type="EMBL" id="JALLPJ020000526">
    <property type="protein sequence ID" value="KAL3789330.1"/>
    <property type="molecule type" value="Genomic_DNA"/>
</dbReference>
<feature type="region of interest" description="Disordered" evidence="5">
    <location>
        <begin position="113"/>
        <end position="158"/>
    </location>
</feature>
<dbReference type="InterPro" id="IPR041569">
    <property type="entry name" value="AAA_lid_3"/>
</dbReference>
<dbReference type="GO" id="GO:0046872">
    <property type="term" value="F:metal ion binding"/>
    <property type="evidence" value="ECO:0007669"/>
    <property type="project" value="UniProtKB-KW"/>
</dbReference>
<protein>
    <recommendedName>
        <fullName evidence="6">AAA+ ATPase domain-containing protein</fullName>
    </recommendedName>
</protein>
<evidence type="ECO:0000256" key="3">
    <source>
        <dbReference type="ARBA" id="ARBA00022833"/>
    </source>
</evidence>
<evidence type="ECO:0000256" key="4">
    <source>
        <dbReference type="ARBA" id="ARBA00023049"/>
    </source>
</evidence>
<dbReference type="Gene3D" id="1.10.8.60">
    <property type="match status" value="1"/>
</dbReference>
<feature type="region of interest" description="Disordered" evidence="5">
    <location>
        <begin position="1"/>
        <end position="32"/>
    </location>
</feature>
<dbReference type="InterPro" id="IPR003959">
    <property type="entry name" value="ATPase_AAA_core"/>
</dbReference>
<gene>
    <name evidence="7" type="ORF">ACHAWO_000360</name>
</gene>
<dbReference type="Pfam" id="PF17862">
    <property type="entry name" value="AAA_lid_3"/>
    <property type="match status" value="1"/>
</dbReference>
<comment type="cofactor">
    <cofactor evidence="1">
        <name>Zn(2+)</name>
        <dbReference type="ChEBI" id="CHEBI:29105"/>
    </cofactor>
</comment>
<organism evidence="7 8">
    <name type="scientific">Cyclotella atomus</name>
    <dbReference type="NCBI Taxonomy" id="382360"/>
    <lineage>
        <taxon>Eukaryota</taxon>
        <taxon>Sar</taxon>
        <taxon>Stramenopiles</taxon>
        <taxon>Ochrophyta</taxon>
        <taxon>Bacillariophyta</taxon>
        <taxon>Coscinodiscophyceae</taxon>
        <taxon>Thalassiosirophycidae</taxon>
        <taxon>Stephanodiscales</taxon>
        <taxon>Stephanodiscaceae</taxon>
        <taxon>Cyclotella</taxon>
    </lineage>
</organism>
<dbReference type="InterPro" id="IPR003960">
    <property type="entry name" value="ATPase_AAA_CS"/>
</dbReference>
<dbReference type="Gene3D" id="3.40.50.300">
    <property type="entry name" value="P-loop containing nucleotide triphosphate hydrolases"/>
    <property type="match status" value="1"/>
</dbReference>